<dbReference type="InterPro" id="IPR002347">
    <property type="entry name" value="SDR_fam"/>
</dbReference>
<evidence type="ECO:0000313" key="4">
    <source>
        <dbReference type="Proteomes" id="UP000595636"/>
    </source>
</evidence>
<dbReference type="Pfam" id="PF13561">
    <property type="entry name" value="adh_short_C2"/>
    <property type="match status" value="1"/>
</dbReference>
<dbReference type="Gene3D" id="3.40.50.720">
    <property type="entry name" value="NAD(P)-binding Rossmann-like Domain"/>
    <property type="match status" value="1"/>
</dbReference>
<evidence type="ECO:0000256" key="2">
    <source>
        <dbReference type="ARBA" id="ARBA00023002"/>
    </source>
</evidence>
<keyword evidence="4" id="KW-1185">Reference proteome</keyword>
<dbReference type="InterPro" id="IPR036291">
    <property type="entry name" value="NAD(P)-bd_dom_sf"/>
</dbReference>
<dbReference type="RefSeq" id="WP_200393548.1">
    <property type="nucleotide sequence ID" value="NZ_CP066831.1"/>
</dbReference>
<name>A0A7T7HZR7_9ACTN</name>
<dbReference type="AlphaFoldDB" id="A0A7T7HZR7"/>
<evidence type="ECO:0000313" key="3">
    <source>
        <dbReference type="EMBL" id="QQM38379.1"/>
    </source>
</evidence>
<accession>A0A7T7HZR7</accession>
<reference evidence="3 4" key="1">
    <citation type="submission" date="2020-12" db="EMBL/GenBank/DDBJ databases">
        <title>A novel species.</title>
        <authorList>
            <person name="Li K."/>
        </authorList>
    </citation>
    <scope>NUCLEOTIDE SEQUENCE [LARGE SCALE GENOMIC DNA]</scope>
    <source>
        <strain evidence="3 4">ZYC-3</strain>
    </source>
</reference>
<sequence>MGEADGGAPVALVTGGAGFIGSAIVKALTARGHRVVVLDRGGDDAVDLADEKQVRAVARTVLERHGRCDVLVHAGVNFERAALPDLDAALMRRMMTVNVEAPLWLLQELTPSMAEHHFGRVVMVVSDTFFDPPPVPDMLPYVMTKGALIGAARALARSLGTDGITVNCVAPGMTPPPVSEPGLGSNVAEGVRSRQALPRSLVPEDVAEVVGFLASREAEALTGQTICPDGGLVLR</sequence>
<evidence type="ECO:0000256" key="1">
    <source>
        <dbReference type="ARBA" id="ARBA00006484"/>
    </source>
</evidence>
<dbReference type="PRINTS" id="PR00081">
    <property type="entry name" value="GDHRDH"/>
</dbReference>
<protein>
    <submittedName>
        <fullName evidence="3">SDR family oxidoreductase</fullName>
    </submittedName>
</protein>
<comment type="similarity">
    <text evidence="1">Belongs to the short-chain dehydrogenases/reductases (SDR) family.</text>
</comment>
<dbReference type="EMBL" id="CP066831">
    <property type="protein sequence ID" value="QQM38379.1"/>
    <property type="molecule type" value="Genomic_DNA"/>
</dbReference>
<dbReference type="Proteomes" id="UP000595636">
    <property type="component" value="Chromosome"/>
</dbReference>
<dbReference type="PANTHER" id="PTHR43639:SF1">
    <property type="entry name" value="SHORT-CHAIN DEHYDROGENASE_REDUCTASE FAMILY PROTEIN"/>
    <property type="match status" value="1"/>
</dbReference>
<dbReference type="KEGG" id="slf:JEQ17_02065"/>
<organism evidence="3 4">
    <name type="scientific">Streptomyces liliifuscus</name>
    <dbReference type="NCBI Taxonomy" id="2797636"/>
    <lineage>
        <taxon>Bacteria</taxon>
        <taxon>Bacillati</taxon>
        <taxon>Actinomycetota</taxon>
        <taxon>Actinomycetes</taxon>
        <taxon>Kitasatosporales</taxon>
        <taxon>Streptomycetaceae</taxon>
        <taxon>Streptomyces</taxon>
    </lineage>
</organism>
<dbReference type="SUPFAM" id="SSF51735">
    <property type="entry name" value="NAD(P)-binding Rossmann-fold domains"/>
    <property type="match status" value="1"/>
</dbReference>
<keyword evidence="2" id="KW-0560">Oxidoreductase</keyword>
<gene>
    <name evidence="3" type="ORF">JEQ17_02065</name>
</gene>
<dbReference type="GO" id="GO:0016491">
    <property type="term" value="F:oxidoreductase activity"/>
    <property type="evidence" value="ECO:0007669"/>
    <property type="project" value="UniProtKB-KW"/>
</dbReference>
<dbReference type="CDD" id="cd05233">
    <property type="entry name" value="SDR_c"/>
    <property type="match status" value="1"/>
</dbReference>
<proteinExistence type="inferred from homology"/>
<dbReference type="PANTHER" id="PTHR43639">
    <property type="entry name" value="OXIDOREDUCTASE, SHORT-CHAIN DEHYDROGENASE/REDUCTASE FAMILY (AFU_ORTHOLOGUE AFUA_5G02870)"/>
    <property type="match status" value="1"/>
</dbReference>